<gene>
    <name evidence="2" type="ORF">MKW98_020954</name>
</gene>
<organism evidence="2 3">
    <name type="scientific">Papaver atlanticum</name>
    <dbReference type="NCBI Taxonomy" id="357466"/>
    <lineage>
        <taxon>Eukaryota</taxon>
        <taxon>Viridiplantae</taxon>
        <taxon>Streptophyta</taxon>
        <taxon>Embryophyta</taxon>
        <taxon>Tracheophyta</taxon>
        <taxon>Spermatophyta</taxon>
        <taxon>Magnoliopsida</taxon>
        <taxon>Ranunculales</taxon>
        <taxon>Papaveraceae</taxon>
        <taxon>Papaveroideae</taxon>
        <taxon>Papaver</taxon>
    </lineage>
</organism>
<evidence type="ECO:0000313" key="3">
    <source>
        <dbReference type="Proteomes" id="UP001202328"/>
    </source>
</evidence>
<name>A0AAD4XVI1_9MAGN</name>
<feature type="compositionally biased region" description="Polar residues" evidence="1">
    <location>
        <begin position="19"/>
        <end position="34"/>
    </location>
</feature>
<evidence type="ECO:0000313" key="2">
    <source>
        <dbReference type="EMBL" id="KAI3949632.1"/>
    </source>
</evidence>
<protein>
    <submittedName>
        <fullName evidence="2">Uncharacterized protein</fullName>
    </submittedName>
</protein>
<evidence type="ECO:0000256" key="1">
    <source>
        <dbReference type="SAM" id="MobiDB-lite"/>
    </source>
</evidence>
<comment type="caution">
    <text evidence="2">The sequence shown here is derived from an EMBL/GenBank/DDBJ whole genome shotgun (WGS) entry which is preliminary data.</text>
</comment>
<accession>A0AAD4XVI1</accession>
<sequence length="86" mass="10028">MEEGLTHDRYAQTGAAKSHNLNSSRRMQPLSDSTCESVKPKAENVWTPDVCNLLSLKIQFLPYKKMDATHFNFKYTHWDKQAQWNI</sequence>
<feature type="compositionally biased region" description="Basic and acidic residues" evidence="1">
    <location>
        <begin position="1"/>
        <end position="10"/>
    </location>
</feature>
<proteinExistence type="predicted"/>
<dbReference type="AlphaFoldDB" id="A0AAD4XVI1"/>
<keyword evidence="3" id="KW-1185">Reference proteome</keyword>
<dbReference type="EMBL" id="JAJJMB010003050">
    <property type="protein sequence ID" value="KAI3949632.1"/>
    <property type="molecule type" value="Genomic_DNA"/>
</dbReference>
<reference evidence="2" key="1">
    <citation type="submission" date="2022-04" db="EMBL/GenBank/DDBJ databases">
        <title>A functionally conserved STORR gene fusion in Papaver species that diverged 16.8 million years ago.</title>
        <authorList>
            <person name="Catania T."/>
        </authorList>
    </citation>
    <scope>NUCLEOTIDE SEQUENCE</scope>
    <source>
        <strain evidence="2">S-188037</strain>
    </source>
</reference>
<dbReference type="Proteomes" id="UP001202328">
    <property type="component" value="Unassembled WGS sequence"/>
</dbReference>
<feature type="region of interest" description="Disordered" evidence="1">
    <location>
        <begin position="1"/>
        <end position="34"/>
    </location>
</feature>